<dbReference type="InterPro" id="IPR052559">
    <property type="entry name" value="V-haloperoxidase"/>
</dbReference>
<dbReference type="Pfam" id="PF01569">
    <property type="entry name" value="PAP2"/>
    <property type="match status" value="1"/>
</dbReference>
<dbReference type="STRING" id="326427.Cagg_1740"/>
<dbReference type="PROSITE" id="PS51257">
    <property type="entry name" value="PROKAR_LIPOPROTEIN"/>
    <property type="match status" value="1"/>
</dbReference>
<dbReference type="EMBL" id="CP001337">
    <property type="protein sequence ID" value="ACL24641.1"/>
    <property type="molecule type" value="Genomic_DNA"/>
</dbReference>
<dbReference type="HOGENOM" id="CLU_020920_2_1_0"/>
<dbReference type="CDD" id="cd03398">
    <property type="entry name" value="PAP2_haloperoxidase"/>
    <property type="match status" value="1"/>
</dbReference>
<dbReference type="AlphaFoldDB" id="B8GAQ2"/>
<evidence type="ECO:0000259" key="2">
    <source>
        <dbReference type="Pfam" id="PF01569"/>
    </source>
</evidence>
<gene>
    <name evidence="3" type="ordered locus">Cagg_1740</name>
</gene>
<feature type="signal peptide" evidence="1">
    <location>
        <begin position="1"/>
        <end position="17"/>
    </location>
</feature>
<name>B8GAQ2_CHLAD</name>
<organism evidence="3 4">
    <name type="scientific">Chloroflexus aggregans (strain MD-66 / DSM 9485)</name>
    <dbReference type="NCBI Taxonomy" id="326427"/>
    <lineage>
        <taxon>Bacteria</taxon>
        <taxon>Bacillati</taxon>
        <taxon>Chloroflexota</taxon>
        <taxon>Chloroflexia</taxon>
        <taxon>Chloroflexales</taxon>
        <taxon>Chloroflexineae</taxon>
        <taxon>Chloroflexaceae</taxon>
        <taxon>Chloroflexus</taxon>
    </lineage>
</organism>
<dbReference type="PANTHER" id="PTHR34599:SF1">
    <property type="entry name" value="PHOSPHATIDIC ACID PHOSPHATASE TYPE 2_HALOPEROXIDASE DOMAIN-CONTAINING PROTEIN"/>
    <property type="match status" value="1"/>
</dbReference>
<accession>B8GAQ2</accession>
<dbReference type="OrthoDB" id="7793240at2"/>
<protein>
    <submittedName>
        <fullName evidence="3">Phosphoesterase PA-phosphatase related</fullName>
    </submittedName>
</protein>
<dbReference type="KEGG" id="cag:Cagg_1740"/>
<reference evidence="3" key="1">
    <citation type="submission" date="2008-12" db="EMBL/GenBank/DDBJ databases">
        <title>Complete sequence of Chloroflexus aggregans DSM 9485.</title>
        <authorList>
            <consortium name="US DOE Joint Genome Institute"/>
            <person name="Lucas S."/>
            <person name="Copeland A."/>
            <person name="Lapidus A."/>
            <person name="Glavina del Rio T."/>
            <person name="Dalin E."/>
            <person name="Tice H."/>
            <person name="Pitluck S."/>
            <person name="Foster B."/>
            <person name="Larimer F."/>
            <person name="Land M."/>
            <person name="Hauser L."/>
            <person name="Kyrpides N."/>
            <person name="Mikhailova N."/>
            <person name="Bryant D."/>
            <person name="Richardson P."/>
        </authorList>
    </citation>
    <scope>NUCLEOTIDE SEQUENCE</scope>
    <source>
        <strain evidence="3">DSM 9485</strain>
    </source>
</reference>
<evidence type="ECO:0000256" key="1">
    <source>
        <dbReference type="SAM" id="SignalP"/>
    </source>
</evidence>
<dbReference type="Gene3D" id="1.10.606.20">
    <property type="match status" value="1"/>
</dbReference>
<dbReference type="eggNOG" id="COG0671">
    <property type="taxonomic scope" value="Bacteria"/>
</dbReference>
<feature type="chain" id="PRO_5002870143" evidence="1">
    <location>
        <begin position="18"/>
        <end position="431"/>
    </location>
</feature>
<dbReference type="Proteomes" id="UP000002508">
    <property type="component" value="Chromosome"/>
</dbReference>
<dbReference type="PANTHER" id="PTHR34599">
    <property type="entry name" value="PEROXIDASE-RELATED"/>
    <property type="match status" value="1"/>
</dbReference>
<keyword evidence="1" id="KW-0732">Signal</keyword>
<evidence type="ECO:0000313" key="4">
    <source>
        <dbReference type="Proteomes" id="UP000002508"/>
    </source>
</evidence>
<evidence type="ECO:0000313" key="3">
    <source>
        <dbReference type="EMBL" id="ACL24641.1"/>
    </source>
</evidence>
<dbReference type="SMR" id="B8GAQ2"/>
<keyword evidence="4" id="KW-1185">Reference proteome</keyword>
<feature type="domain" description="Phosphatidic acid phosphatase type 2/haloperoxidase" evidence="2">
    <location>
        <begin position="328"/>
        <end position="425"/>
    </location>
</feature>
<sequence>MRLMNLLLLLIMLTACSAPLTNAPALSVPGATPMHGRPPQGKLTSPLIPRLWLVTDPSAVLSAARANSVSPEPPTEPFRGLAVTSSSEWLRQLLEWIAQDGVTPNRAARELMLVSVALNDAMIIGHEAGTAEPVDQPALLAGAAWSVLRYLHPQHSDLIDQYVQEARWQSLWLRDPVSPEQLEYSFQIGRVVGDEIVAWAKQDGSDAFVEVSLPMTGGWQTDKLALDPHWGEVKTVALPAGDTIILPPPPAWDSDQMEEERKVFYSAQQTITDEHRELAWRWHADIGTVTPAGIWFKTAITTALLSNLDQMQITSLFAHLGVAMHDTMVACWNNKYHYGFIRPEQWMATLDSSWQPELPTPPHPSYPSGHASLSSAAASILIAAFPQHREVFAQFADDATRSRIVGGVHWVMDGAQGMALGRDVVIYVLTR</sequence>
<dbReference type="RefSeq" id="WP_015940500.1">
    <property type="nucleotide sequence ID" value="NC_011831.1"/>
</dbReference>
<dbReference type="InterPro" id="IPR000326">
    <property type="entry name" value="PAP2/HPO"/>
</dbReference>
<dbReference type="InterPro" id="IPR036938">
    <property type="entry name" value="PAP2/HPO_sf"/>
</dbReference>
<proteinExistence type="predicted"/>
<dbReference type="SUPFAM" id="SSF48317">
    <property type="entry name" value="Acid phosphatase/Vanadium-dependent haloperoxidase"/>
    <property type="match status" value="1"/>
</dbReference>